<name>A0A1W1HC83_9BACT</name>
<accession>A0A1W1HC83</accession>
<sequence length="41" mass="4605">MNMTGIVMERIKRIVAESNILFDVRKKAVKSNISTRAKPAS</sequence>
<evidence type="ECO:0000313" key="1">
    <source>
        <dbReference type="EMBL" id="SLM29995.1"/>
    </source>
</evidence>
<keyword evidence="2" id="KW-1185">Reference proteome</keyword>
<dbReference type="Proteomes" id="UP000191931">
    <property type="component" value="Unassembled WGS sequence"/>
</dbReference>
<evidence type="ECO:0000313" key="2">
    <source>
        <dbReference type="Proteomes" id="UP000191931"/>
    </source>
</evidence>
<dbReference type="STRING" id="1246637.MTBBW1_2030085"/>
<reference evidence="1 2" key="1">
    <citation type="submission" date="2017-03" db="EMBL/GenBank/DDBJ databases">
        <authorList>
            <person name="Afonso C.L."/>
            <person name="Miller P.J."/>
            <person name="Scott M.A."/>
            <person name="Spackman E."/>
            <person name="Goraichik I."/>
            <person name="Dimitrov K.M."/>
            <person name="Suarez D.L."/>
            <person name="Swayne D.E."/>
        </authorList>
    </citation>
    <scope>NUCLEOTIDE SEQUENCE [LARGE SCALE GENOMIC DNA]</scope>
    <source>
        <strain evidence="1">PRJEB14757</strain>
    </source>
</reference>
<proteinExistence type="predicted"/>
<organism evidence="1 2">
    <name type="scientific">Desulfamplus magnetovallimortis</name>
    <dbReference type="NCBI Taxonomy" id="1246637"/>
    <lineage>
        <taxon>Bacteria</taxon>
        <taxon>Pseudomonadati</taxon>
        <taxon>Thermodesulfobacteriota</taxon>
        <taxon>Desulfobacteria</taxon>
        <taxon>Desulfobacterales</taxon>
        <taxon>Desulfobacteraceae</taxon>
        <taxon>Desulfamplus</taxon>
    </lineage>
</organism>
<gene>
    <name evidence="1" type="ORF">MTBBW1_2030085</name>
</gene>
<dbReference type="AlphaFoldDB" id="A0A1W1HC83"/>
<dbReference type="EMBL" id="FWEV01000117">
    <property type="protein sequence ID" value="SLM29995.1"/>
    <property type="molecule type" value="Genomic_DNA"/>
</dbReference>
<protein>
    <submittedName>
        <fullName evidence="1">Uncharacterized protein</fullName>
    </submittedName>
</protein>